<dbReference type="AlphaFoldDB" id="A0A0R3PCS2"/>
<reference evidence="2 3" key="2">
    <citation type="submission" date="2018-11" db="EMBL/GenBank/DDBJ databases">
        <authorList>
            <consortium name="Pathogen Informatics"/>
        </authorList>
    </citation>
    <scope>NUCLEOTIDE SEQUENCE [LARGE SCALE GENOMIC DNA]</scope>
    <source>
        <strain evidence="2 3">Costa Rica</strain>
    </source>
</reference>
<gene>
    <name evidence="2" type="ORF">ACOC_LOCUS1651</name>
</gene>
<name>A0A0R3PCS2_ANGCS</name>
<keyword evidence="3" id="KW-1185">Reference proteome</keyword>
<evidence type="ECO:0000313" key="2">
    <source>
        <dbReference type="EMBL" id="VDM53236.1"/>
    </source>
</evidence>
<protein>
    <submittedName>
        <fullName evidence="4">Protein of unassigned function</fullName>
    </submittedName>
</protein>
<accession>A0A0R3PCS2</accession>
<proteinExistence type="predicted"/>
<dbReference type="Proteomes" id="UP000267027">
    <property type="component" value="Unassembled WGS sequence"/>
</dbReference>
<organism evidence="4">
    <name type="scientific">Angiostrongylus costaricensis</name>
    <name type="common">Nematode worm</name>
    <dbReference type="NCBI Taxonomy" id="334426"/>
    <lineage>
        <taxon>Eukaryota</taxon>
        <taxon>Metazoa</taxon>
        <taxon>Ecdysozoa</taxon>
        <taxon>Nematoda</taxon>
        <taxon>Chromadorea</taxon>
        <taxon>Rhabditida</taxon>
        <taxon>Rhabditina</taxon>
        <taxon>Rhabditomorpha</taxon>
        <taxon>Strongyloidea</taxon>
        <taxon>Metastrongylidae</taxon>
        <taxon>Angiostrongylus</taxon>
    </lineage>
</organism>
<reference evidence="4" key="1">
    <citation type="submission" date="2017-02" db="UniProtKB">
        <authorList>
            <consortium name="WormBaseParasite"/>
        </authorList>
    </citation>
    <scope>IDENTIFICATION</scope>
</reference>
<dbReference type="EMBL" id="UYYA01000261">
    <property type="protein sequence ID" value="VDM53236.1"/>
    <property type="molecule type" value="Genomic_DNA"/>
</dbReference>
<evidence type="ECO:0000313" key="3">
    <source>
        <dbReference type="Proteomes" id="UP000267027"/>
    </source>
</evidence>
<sequence>MSTDRMHDTPVMGRQDSNKLGAPGGPGAPKGPRSLAETETDRRYRPLPAGGHHAPIDRPPTRLKGRPSLRRSALCRVKSVTCSATLLVARR</sequence>
<dbReference type="WBParaSite" id="ACOC_0000165001-mRNA-1">
    <property type="protein sequence ID" value="ACOC_0000165001-mRNA-1"/>
    <property type="gene ID" value="ACOC_0000165001"/>
</dbReference>
<evidence type="ECO:0000256" key="1">
    <source>
        <dbReference type="SAM" id="MobiDB-lite"/>
    </source>
</evidence>
<evidence type="ECO:0000313" key="4">
    <source>
        <dbReference type="WBParaSite" id="ACOC_0000165001-mRNA-1"/>
    </source>
</evidence>
<feature type="region of interest" description="Disordered" evidence="1">
    <location>
        <begin position="1"/>
        <end position="70"/>
    </location>
</feature>